<feature type="chain" id="PRO_5039706515" evidence="1">
    <location>
        <begin position="22"/>
        <end position="202"/>
    </location>
</feature>
<sequence>MKFKKCVISFMAFSVLNLAVAPHLIEASEVSSVSAKNSESQNMLEFLATTDSKIVDLLDKIPMEVAEKGTVESAKWLNDNSELKGTFVAEGEYVKFIPEGTKRLARSAGSCAWEVTKATALNFIPWAKILKVKQVAAGLGGFAKLTKLVYHSYKHQRNLGLSKKKALRKAVNNVVSSKKFGNAKVEAIYQFFELDGVFKECF</sequence>
<evidence type="ECO:0000256" key="1">
    <source>
        <dbReference type="SAM" id="SignalP"/>
    </source>
</evidence>
<proteinExistence type="predicted"/>
<dbReference type="Proteomes" id="UP000285625">
    <property type="component" value="Unassembled WGS sequence"/>
</dbReference>
<gene>
    <name evidence="2" type="ORF">BUZ57_06760</name>
</gene>
<keyword evidence="1" id="KW-0732">Signal</keyword>
<organism evidence="2 3">
    <name type="scientific">Staphylococcus hyicus</name>
    <dbReference type="NCBI Taxonomy" id="1284"/>
    <lineage>
        <taxon>Bacteria</taxon>
        <taxon>Bacillati</taxon>
        <taxon>Bacillota</taxon>
        <taxon>Bacilli</taxon>
        <taxon>Bacillales</taxon>
        <taxon>Staphylococcaceae</taxon>
        <taxon>Staphylococcus</taxon>
    </lineage>
</organism>
<dbReference type="AlphaFoldDB" id="A0A418JIX6"/>
<dbReference type="EMBL" id="QXVO01000017">
    <property type="protein sequence ID" value="RIO45707.1"/>
    <property type="molecule type" value="Genomic_DNA"/>
</dbReference>
<name>A0A418JIX6_STAHY</name>
<reference evidence="2 3" key="1">
    <citation type="journal article" date="2016" name="Front. Microbiol.">
        <title>Comprehensive Phylogenetic Analysis of Bovine Non-aureus Staphylococci Species Based on Whole-Genome Sequencing.</title>
        <authorList>
            <person name="Naushad S."/>
            <person name="Barkema H.W."/>
            <person name="Luby C."/>
            <person name="Condas L.A."/>
            <person name="Nobrega D.B."/>
            <person name="Carson D.A."/>
            <person name="De Buck J."/>
        </authorList>
    </citation>
    <scope>NUCLEOTIDE SEQUENCE [LARGE SCALE GENOMIC DNA]</scope>
    <source>
        <strain evidence="2 3">SNUC 5959</strain>
    </source>
</reference>
<protein>
    <submittedName>
        <fullName evidence="2">Uncharacterized protein</fullName>
    </submittedName>
</protein>
<accession>A0A418JIX6</accession>
<evidence type="ECO:0000313" key="2">
    <source>
        <dbReference type="EMBL" id="RIO45707.1"/>
    </source>
</evidence>
<comment type="caution">
    <text evidence="2">The sequence shown here is derived from an EMBL/GenBank/DDBJ whole genome shotgun (WGS) entry which is preliminary data.</text>
</comment>
<dbReference type="RefSeq" id="WP_119635438.1">
    <property type="nucleotide sequence ID" value="NZ_CP118163.1"/>
</dbReference>
<evidence type="ECO:0000313" key="3">
    <source>
        <dbReference type="Proteomes" id="UP000285625"/>
    </source>
</evidence>
<feature type="signal peptide" evidence="1">
    <location>
        <begin position="1"/>
        <end position="21"/>
    </location>
</feature>